<sequence length="400" mass="43236">MPFDSSASQSTIQFVAYVCTDQGAAVARSLVERSGGKSDRLHGGGLSGAARLCSDVPPAQFVLTEIGNIPVEMACECVSEIRRSGANVIVLGEQTDINTYRALRKAGALEYFTFPVNADEILAVQGEETVQIELPRPPAQCPSIAVIGSNGGVGSSLLAQNLAFHAASSQGANLRTALLDADLFFGSQAIDLDRDETPGLFEALKAPDRIDQTFIGATMDHVCDHLSLYSHQIRVGQDPQSYEAGLSRLFAPLRTEFDTLVTDLPRNTLMQHPDIADQIEALILVIPAGFSGVNAASRLIERIKIQTPKIRILPVLSELRRDAALSRKDVAKTIGHDVIATLPRCDTVVMRAHRAARPLIESQPRSPYAKEIRAIWNAAVARTPATGDPVRRPLMKRIFG</sequence>
<dbReference type="GO" id="GO:0009898">
    <property type="term" value="C:cytoplasmic side of plasma membrane"/>
    <property type="evidence" value="ECO:0007669"/>
    <property type="project" value="TreeGrafter"/>
</dbReference>
<protein>
    <submittedName>
        <fullName evidence="1">Flp pilus assembly CpaE family ATPase</fullName>
    </submittedName>
</protein>
<evidence type="ECO:0000313" key="1">
    <source>
        <dbReference type="EMBL" id="TDT74311.1"/>
    </source>
</evidence>
<gene>
    <name evidence="1" type="ORF">BDE40_3110</name>
</gene>
<dbReference type="PANTHER" id="PTHR43384">
    <property type="entry name" value="SEPTUM SITE-DETERMINING PROTEIN MIND HOMOLOG, CHLOROPLASTIC-RELATED"/>
    <property type="match status" value="1"/>
</dbReference>
<dbReference type="EMBL" id="SOBH01000003">
    <property type="protein sequence ID" value="TDT74311.1"/>
    <property type="molecule type" value="Genomic_DNA"/>
</dbReference>
<dbReference type="Gene3D" id="3.40.50.300">
    <property type="entry name" value="P-loop containing nucleotide triphosphate hydrolases"/>
    <property type="match status" value="1"/>
</dbReference>
<dbReference type="AlphaFoldDB" id="A0A4R7LIV9"/>
<dbReference type="Gene3D" id="3.40.50.2300">
    <property type="match status" value="1"/>
</dbReference>
<dbReference type="OrthoDB" id="8281972at2"/>
<dbReference type="PANTHER" id="PTHR43384:SF13">
    <property type="entry name" value="SLR0110 PROTEIN"/>
    <property type="match status" value="1"/>
</dbReference>
<evidence type="ECO:0000313" key="2">
    <source>
        <dbReference type="Proteomes" id="UP000294563"/>
    </source>
</evidence>
<name>A0A4R7LIV9_9RHOB</name>
<proteinExistence type="predicted"/>
<dbReference type="GO" id="GO:0005829">
    <property type="term" value="C:cytosol"/>
    <property type="evidence" value="ECO:0007669"/>
    <property type="project" value="TreeGrafter"/>
</dbReference>
<dbReference type="GO" id="GO:0016887">
    <property type="term" value="F:ATP hydrolysis activity"/>
    <property type="evidence" value="ECO:0007669"/>
    <property type="project" value="TreeGrafter"/>
</dbReference>
<keyword evidence="2" id="KW-1185">Reference proteome</keyword>
<dbReference type="GO" id="GO:0051782">
    <property type="term" value="P:negative regulation of cell division"/>
    <property type="evidence" value="ECO:0007669"/>
    <property type="project" value="TreeGrafter"/>
</dbReference>
<accession>A0A4R7LIV9</accession>
<comment type="caution">
    <text evidence="1">The sequence shown here is derived from an EMBL/GenBank/DDBJ whole genome shotgun (WGS) entry which is preliminary data.</text>
</comment>
<dbReference type="RefSeq" id="WP_134015927.1">
    <property type="nucleotide sequence ID" value="NZ_SOBH01000003.1"/>
</dbReference>
<dbReference type="Proteomes" id="UP000294563">
    <property type="component" value="Unassembled WGS sequence"/>
</dbReference>
<dbReference type="SUPFAM" id="SSF52540">
    <property type="entry name" value="P-loop containing nucleoside triphosphate hydrolases"/>
    <property type="match status" value="1"/>
</dbReference>
<organism evidence="1 2">
    <name type="scientific">Litoreibacter halocynthiae</name>
    <dbReference type="NCBI Taxonomy" id="1242689"/>
    <lineage>
        <taxon>Bacteria</taxon>
        <taxon>Pseudomonadati</taxon>
        <taxon>Pseudomonadota</taxon>
        <taxon>Alphaproteobacteria</taxon>
        <taxon>Rhodobacterales</taxon>
        <taxon>Roseobacteraceae</taxon>
        <taxon>Litoreibacter</taxon>
    </lineage>
</organism>
<dbReference type="GO" id="GO:0005524">
    <property type="term" value="F:ATP binding"/>
    <property type="evidence" value="ECO:0007669"/>
    <property type="project" value="TreeGrafter"/>
</dbReference>
<dbReference type="InterPro" id="IPR050625">
    <property type="entry name" value="ParA/MinD_ATPase"/>
</dbReference>
<reference evidence="1 2" key="1">
    <citation type="submission" date="2019-03" db="EMBL/GenBank/DDBJ databases">
        <title>Genomic Encyclopedia of Archaeal and Bacterial Type Strains, Phase II (KMG-II): from individual species to whole genera.</title>
        <authorList>
            <person name="Goeker M."/>
        </authorList>
    </citation>
    <scope>NUCLEOTIDE SEQUENCE [LARGE SCALE GENOMIC DNA]</scope>
    <source>
        <strain evidence="1 2">DSM 29467</strain>
    </source>
</reference>
<dbReference type="InterPro" id="IPR027417">
    <property type="entry name" value="P-loop_NTPase"/>
</dbReference>